<reference evidence="1 2" key="1">
    <citation type="submission" date="2023-11" db="EMBL/GenBank/DDBJ databases">
        <title>From the Deep-Sea to the Surface: Bacterial Genomes Isolated from the Moytirra Hydrothermal Vent Plume.</title>
        <authorList>
            <person name="Major S.R."/>
        </authorList>
    </citation>
    <scope>NUCLEOTIDE SEQUENCE [LARGE SCALE GENOMIC DNA]</scope>
    <source>
        <strain evidence="1 2">OXR-9</strain>
        <plasmid evidence="1 2">unnamed02</plasmid>
    </source>
</reference>
<dbReference type="EMBL" id="CP139727">
    <property type="protein sequence ID" value="WPZ23597.1"/>
    <property type="molecule type" value="Genomic_DNA"/>
</dbReference>
<geneLocation type="plasmid" evidence="1 2">
    <name>unnamed02</name>
</geneLocation>
<sequence>MTKKRSNENKPGHRLPVAKLLPHDVVLKSSDVTVEVRKLNEIAELLWLPESLENDERNARIIRALEMYESLKPVGGAEGMLAAQMVGTHSAALECLRRAAIPEQTYAGRDMALKHAQKLMALYTQQLAALDKHRGKGQQKVTVEHVNVHAGGQAVVGNVEMEDGRH</sequence>
<gene>
    <name evidence="1" type="ORF">T7987_17140</name>
</gene>
<dbReference type="RefSeq" id="WP_322329963.1">
    <property type="nucleotide sequence ID" value="NZ_CP139727.1"/>
</dbReference>
<organism evidence="1 2">
    <name type="scientific">Sulfitobacter faviae</name>
    <dbReference type="NCBI Taxonomy" id="1775881"/>
    <lineage>
        <taxon>Bacteria</taxon>
        <taxon>Pseudomonadati</taxon>
        <taxon>Pseudomonadota</taxon>
        <taxon>Alphaproteobacteria</taxon>
        <taxon>Rhodobacterales</taxon>
        <taxon>Roseobacteraceae</taxon>
        <taxon>Sulfitobacter</taxon>
    </lineage>
</organism>
<evidence type="ECO:0000313" key="2">
    <source>
        <dbReference type="Proteomes" id="UP001326567"/>
    </source>
</evidence>
<name>A0ABZ0V960_9RHOB</name>
<dbReference type="Proteomes" id="UP001326567">
    <property type="component" value="Plasmid unnamed02"/>
</dbReference>
<protein>
    <submittedName>
        <fullName evidence="1">Uncharacterized protein</fullName>
    </submittedName>
</protein>
<accession>A0ABZ0V960</accession>
<keyword evidence="1" id="KW-0614">Plasmid</keyword>
<keyword evidence="2" id="KW-1185">Reference proteome</keyword>
<proteinExistence type="predicted"/>
<evidence type="ECO:0000313" key="1">
    <source>
        <dbReference type="EMBL" id="WPZ23597.1"/>
    </source>
</evidence>